<name>A0A101UV72_9ACTN</name>
<dbReference type="Proteomes" id="UP000053260">
    <property type="component" value="Unassembled WGS sequence"/>
</dbReference>
<dbReference type="OrthoDB" id="80999at2"/>
<accession>A0A101UV72</accession>
<protein>
    <submittedName>
        <fullName evidence="1">Uncharacterized protein</fullName>
    </submittedName>
</protein>
<organism evidence="1 2">
    <name type="scientific">Streptomyces dysideae</name>
    <dbReference type="NCBI Taxonomy" id="909626"/>
    <lineage>
        <taxon>Bacteria</taxon>
        <taxon>Bacillati</taxon>
        <taxon>Actinomycetota</taxon>
        <taxon>Actinomycetes</taxon>
        <taxon>Kitasatosporales</taxon>
        <taxon>Streptomycetaceae</taxon>
        <taxon>Streptomyces</taxon>
    </lineage>
</organism>
<dbReference type="InterPro" id="IPR020323">
    <property type="entry name" value="DUF2716"/>
</dbReference>
<dbReference type="Gene3D" id="3.40.630.30">
    <property type="match status" value="1"/>
</dbReference>
<sequence length="440" mass="48289">MTAAAATLLTAYETQLRGRVPKGLPYAWALVAEEDGPLVRVHYGTHGVVDHRDLAGVADLEGLVRRQQEVFAGRTEPVEWKVYAHDTPRLAEALRAAGFTPGPSRSLLLAHAADVPAPPTTDDDTEARTRIRPYWLGLGHEKRESFHQLAAAAPEQRRPLRELAADGIARVEEADMNVLGVERDGNVVDAVWLERVSGTDFASIGGITAPHPGLLRAAAAWASRGWSGKPLLVAEASGELVPVHLAAGFQEAGRVTTYRWAPPGEPARERPAKQLLDDPEHDDVWKRFEERFQVTYETKAQGIAEPPGSVTWHTMAVETSRDPVLARVNDVIARGIRACARPGDRLYCLKWFISGSRSEPLRVGGPGQPPWTGWPYLVDEHIIQVTGDLRMGTFGNWQEDSFCVFGTDLVAEVEEELTDLLGTVLRRDGRPVGNVWTFGP</sequence>
<dbReference type="AlphaFoldDB" id="A0A101UV72"/>
<dbReference type="Pfam" id="PF10898">
    <property type="entry name" value="DUF2716"/>
    <property type="match status" value="1"/>
</dbReference>
<keyword evidence="2" id="KW-1185">Reference proteome</keyword>
<proteinExistence type="predicted"/>
<evidence type="ECO:0000313" key="1">
    <source>
        <dbReference type="EMBL" id="KUO17488.1"/>
    </source>
</evidence>
<dbReference type="EMBL" id="LMXB01000075">
    <property type="protein sequence ID" value="KUO17488.1"/>
    <property type="molecule type" value="Genomic_DNA"/>
</dbReference>
<gene>
    <name evidence="1" type="ORF">AQJ91_30665</name>
</gene>
<dbReference type="RefSeq" id="WP_079085296.1">
    <property type="nucleotide sequence ID" value="NZ_KQ949097.1"/>
</dbReference>
<reference evidence="1 2" key="1">
    <citation type="submission" date="2015-10" db="EMBL/GenBank/DDBJ databases">
        <title>Draft genome sequence of Streptomyces sp. RV15, isolated from a marine sponge.</title>
        <authorList>
            <person name="Ruckert C."/>
            <person name="Abdelmohsen U.R."/>
            <person name="Winkler A."/>
            <person name="Hentschel U."/>
            <person name="Kalinowski J."/>
            <person name="Kampfer P."/>
            <person name="Glaeser S."/>
        </authorList>
    </citation>
    <scope>NUCLEOTIDE SEQUENCE [LARGE SCALE GENOMIC DNA]</scope>
    <source>
        <strain evidence="1 2">RV15</strain>
    </source>
</reference>
<evidence type="ECO:0000313" key="2">
    <source>
        <dbReference type="Proteomes" id="UP000053260"/>
    </source>
</evidence>
<comment type="caution">
    <text evidence="1">The sequence shown here is derived from an EMBL/GenBank/DDBJ whole genome shotgun (WGS) entry which is preliminary data.</text>
</comment>
<dbReference type="STRING" id="909626.AQJ91_30665"/>